<dbReference type="EMBL" id="DWWC01000007">
    <property type="protein sequence ID" value="HJC68120.1"/>
    <property type="molecule type" value="Genomic_DNA"/>
</dbReference>
<dbReference type="Proteomes" id="UP000823854">
    <property type="component" value="Unassembled WGS sequence"/>
</dbReference>
<sequence length="502" mass="52433">MSARHDGRPLITRRTLAGATVLALVGGAAACSRSDLAIEPVENPRTAVLPGEDPAGAALALSAALFAASDVAMLAPAEDAEAVTALLPHLPRLPAPLLLGTDQAVADELERLGAGTFVVAEGTDLAGLEDGREVVEIDPSDEEPDLPRVAVQEPKSAVSLLVDTALEAPTPALASAVASAVGGTVVEMPDGDLGRSSETVAAAKAAAGEDATTGVLALGAAFGETTALIDMLGKLGAMAQLPGGGTTVFPGRRMIAAYGTPGVPSLGILGEQGLEETLTRVQEMAADYDDLAEEPIVPAFELITTLASSDPGGDGDYSSELGVESLREWVDAAGEAGVYVVLDLQPGTTDFLTQARRYEELLAAPHVGLALDAEWRLEPGQEHLAQIGSVTAAEVNEVSTWLADLTAEHGLPQKVLILHQFNLSMISERQDVDTSRPELAITLHADGHGTPEDKLATWRALQQGLPGGIRMAWKNFIDEDTPMFTPEETYDLEPRPWFVSYQ</sequence>
<reference evidence="1" key="2">
    <citation type="submission" date="2021-04" db="EMBL/GenBank/DDBJ databases">
        <authorList>
            <person name="Gilroy R."/>
        </authorList>
    </citation>
    <scope>NUCLEOTIDE SEQUENCE</scope>
    <source>
        <strain evidence="1">CHK130-7132</strain>
    </source>
</reference>
<protein>
    <recommendedName>
        <fullName evidence="3">Lipoprotein</fullName>
    </recommendedName>
</protein>
<proteinExistence type="predicted"/>
<accession>A0A9D2PY45</accession>
<evidence type="ECO:0000313" key="2">
    <source>
        <dbReference type="Proteomes" id="UP000823854"/>
    </source>
</evidence>
<evidence type="ECO:0008006" key="3">
    <source>
        <dbReference type="Google" id="ProtNLM"/>
    </source>
</evidence>
<gene>
    <name evidence="1" type="ORF">H9932_00360</name>
</gene>
<reference evidence="1" key="1">
    <citation type="journal article" date="2021" name="PeerJ">
        <title>Extensive microbial diversity within the chicken gut microbiome revealed by metagenomics and culture.</title>
        <authorList>
            <person name="Gilroy R."/>
            <person name="Ravi A."/>
            <person name="Getino M."/>
            <person name="Pursley I."/>
            <person name="Horton D.L."/>
            <person name="Alikhan N.F."/>
            <person name="Baker D."/>
            <person name="Gharbi K."/>
            <person name="Hall N."/>
            <person name="Watson M."/>
            <person name="Adriaenssens E.M."/>
            <person name="Foster-Nyarko E."/>
            <person name="Jarju S."/>
            <person name="Secka A."/>
            <person name="Antonio M."/>
            <person name="Oren A."/>
            <person name="Chaudhuri R.R."/>
            <person name="La Ragione R."/>
            <person name="Hildebrand F."/>
            <person name="Pallen M.J."/>
        </authorList>
    </citation>
    <scope>NUCLEOTIDE SEQUENCE</scope>
    <source>
        <strain evidence="1">CHK130-7132</strain>
    </source>
</reference>
<dbReference type="AlphaFoldDB" id="A0A9D2PY45"/>
<dbReference type="PROSITE" id="PS51257">
    <property type="entry name" value="PROKAR_LIPOPROTEIN"/>
    <property type="match status" value="1"/>
</dbReference>
<name>A0A9D2PY45_9MICO</name>
<organism evidence="1 2">
    <name type="scientific">Candidatus Brachybacterium intestinipullorum</name>
    <dbReference type="NCBI Taxonomy" id="2838512"/>
    <lineage>
        <taxon>Bacteria</taxon>
        <taxon>Bacillati</taxon>
        <taxon>Actinomycetota</taxon>
        <taxon>Actinomycetes</taxon>
        <taxon>Micrococcales</taxon>
        <taxon>Dermabacteraceae</taxon>
        <taxon>Brachybacterium</taxon>
    </lineage>
</organism>
<evidence type="ECO:0000313" key="1">
    <source>
        <dbReference type="EMBL" id="HJC68120.1"/>
    </source>
</evidence>
<comment type="caution">
    <text evidence="1">The sequence shown here is derived from an EMBL/GenBank/DDBJ whole genome shotgun (WGS) entry which is preliminary data.</text>
</comment>